<dbReference type="EMBL" id="CP060778">
    <property type="protein sequence ID" value="QQK46907.1"/>
    <property type="molecule type" value="Genomic_DNA"/>
</dbReference>
<name>A0A7T6XTT3_PENDI</name>
<reference evidence="1 2" key="1">
    <citation type="submission" date="2020-08" db="EMBL/GenBank/DDBJ databases">
        <title>The completed genome sequence of the pathogenic ascomycete fungus Penicillium digitatum.</title>
        <authorList>
            <person name="Wang M."/>
        </authorList>
    </citation>
    <scope>NUCLEOTIDE SEQUENCE [LARGE SCALE GENOMIC DNA]</scope>
    <source>
        <strain evidence="1 2">PdW03</strain>
    </source>
</reference>
<proteinExistence type="predicted"/>
<accession>A0A7T6XTT3</accession>
<gene>
    <name evidence="1" type="ORF">Pdw03_1805</name>
</gene>
<evidence type="ECO:0000313" key="2">
    <source>
        <dbReference type="Proteomes" id="UP000595662"/>
    </source>
</evidence>
<evidence type="ECO:0000313" key="1">
    <source>
        <dbReference type="EMBL" id="QQK46907.1"/>
    </source>
</evidence>
<organism evidence="1 2">
    <name type="scientific">Penicillium digitatum</name>
    <name type="common">Green mold</name>
    <dbReference type="NCBI Taxonomy" id="36651"/>
    <lineage>
        <taxon>Eukaryota</taxon>
        <taxon>Fungi</taxon>
        <taxon>Dikarya</taxon>
        <taxon>Ascomycota</taxon>
        <taxon>Pezizomycotina</taxon>
        <taxon>Eurotiomycetes</taxon>
        <taxon>Eurotiomycetidae</taxon>
        <taxon>Eurotiales</taxon>
        <taxon>Aspergillaceae</taxon>
        <taxon>Penicillium</taxon>
    </lineage>
</organism>
<dbReference type="RefSeq" id="XP_065957733.1">
    <property type="nucleotide sequence ID" value="XM_066100006.1"/>
</dbReference>
<dbReference type="GeneID" id="90952315"/>
<protein>
    <submittedName>
        <fullName evidence="1">Sucrose/H+ symporter, plant</fullName>
    </submittedName>
</protein>
<dbReference type="AlphaFoldDB" id="A0A7T6XTT3"/>
<sequence length="204" mass="22669">MPIPTSRILLCPFTTDTSLTLSMASSRWRLSSCSSSLPAWPTSAVPTIQGLHRLRRLRSLGYPLFGIYSCDFSRREILFLAPIVGLWICCVREFKCSHLFLAFPLMTLGTSLKVHFRDSDSDIGYMSMCQTCITFASDIMVVVPLASPAETAKDQWAALNVGGYVAQMKFLPGTEERDAINFVYDYSPMYGHIAAMAILVFTAP</sequence>
<dbReference type="Proteomes" id="UP000595662">
    <property type="component" value="Chromosome 5"/>
</dbReference>